<feature type="signal peptide" evidence="10">
    <location>
        <begin position="1"/>
        <end position="25"/>
    </location>
</feature>
<protein>
    <recommendedName>
        <fullName evidence="9">Xylan alpha-1,2-glucuronidase</fullName>
        <ecNumber evidence="9">3.2.1.131</ecNumber>
    </recommendedName>
</protein>
<dbReference type="Pfam" id="PF07477">
    <property type="entry name" value="Glyco_hydro_67C"/>
    <property type="match status" value="1"/>
</dbReference>
<dbReference type="InterPro" id="IPR037054">
    <property type="entry name" value="A-glucoronidase_C_sf"/>
</dbReference>
<evidence type="ECO:0000256" key="8">
    <source>
        <dbReference type="PIRSR" id="PIRSR029900-1"/>
    </source>
</evidence>
<dbReference type="GO" id="GO:0033939">
    <property type="term" value="F:xylan alpha-1,2-glucuronosidase activity"/>
    <property type="evidence" value="ECO:0007669"/>
    <property type="project" value="UniProtKB-EC"/>
</dbReference>
<keyword evidence="5 7" id="KW-0326">Glycosidase</keyword>
<evidence type="ECO:0000256" key="9">
    <source>
        <dbReference type="RuleBase" id="RU361198"/>
    </source>
</evidence>
<dbReference type="GO" id="GO:0046559">
    <property type="term" value="F:alpha-glucuronidase activity"/>
    <property type="evidence" value="ECO:0007669"/>
    <property type="project" value="InterPro"/>
</dbReference>
<dbReference type="SUPFAM" id="SSF51445">
    <property type="entry name" value="(Trans)glycosidases"/>
    <property type="match status" value="1"/>
</dbReference>
<dbReference type="InterPro" id="IPR011100">
    <property type="entry name" value="Glyco_hydro_67_cat"/>
</dbReference>
<feature type="active site" description="Proton acceptor" evidence="8">
    <location>
        <position position="390"/>
    </location>
</feature>
<dbReference type="Gene3D" id="3.90.1330.10">
    <property type="entry name" value="Alpha-glucuronidase, C-terminal domain"/>
    <property type="match status" value="1"/>
</dbReference>
<dbReference type="AlphaFoldDB" id="A0A0B8ZZX9"/>
<evidence type="ECO:0000256" key="4">
    <source>
        <dbReference type="ARBA" id="ARBA00023277"/>
    </source>
</evidence>
<keyword evidence="15" id="KW-1185">Reference proteome</keyword>
<dbReference type="Gene3D" id="3.20.20.80">
    <property type="entry name" value="Glycosidases"/>
    <property type="match status" value="1"/>
</dbReference>
<dbReference type="PANTHER" id="PTHR39207">
    <property type="entry name" value="ALPHA-GLUCURONIDASE A"/>
    <property type="match status" value="1"/>
</dbReference>
<dbReference type="InterPro" id="IPR011395">
    <property type="entry name" value="Glyco_hydro_67_aGlcAse"/>
</dbReference>
<reference evidence="14 15" key="1">
    <citation type="submission" date="2014-10" db="EMBL/GenBank/DDBJ databases">
        <title>Draft genome sequence of Novosphingobium subterraneum DSM 12447.</title>
        <authorList>
            <person name="Gan H.M."/>
            <person name="Gan H.Y."/>
            <person name="Savka M.A."/>
        </authorList>
    </citation>
    <scope>NUCLEOTIDE SEQUENCE [LARGE SCALE GENOMIC DNA]</scope>
    <source>
        <strain evidence="14 15">DSM 12447</strain>
    </source>
</reference>
<evidence type="ECO:0000259" key="13">
    <source>
        <dbReference type="Pfam" id="PF07488"/>
    </source>
</evidence>
<dbReference type="InterPro" id="IPR029018">
    <property type="entry name" value="Hex-like_dom2"/>
</dbReference>
<keyword evidence="3 7" id="KW-0378">Hydrolase</keyword>
<dbReference type="Pfam" id="PF03648">
    <property type="entry name" value="Glyco_hydro_67N"/>
    <property type="match status" value="1"/>
</dbReference>
<dbReference type="GO" id="GO:0005576">
    <property type="term" value="C:extracellular region"/>
    <property type="evidence" value="ECO:0007669"/>
    <property type="project" value="InterPro"/>
</dbReference>
<evidence type="ECO:0000256" key="7">
    <source>
        <dbReference type="PIRNR" id="PIRNR029900"/>
    </source>
</evidence>
<dbReference type="GO" id="GO:0045493">
    <property type="term" value="P:xylan catabolic process"/>
    <property type="evidence" value="ECO:0007669"/>
    <property type="project" value="UniProtKB-KW"/>
</dbReference>
<proteinExistence type="inferred from homology"/>
<keyword evidence="4 9" id="KW-0119">Carbohydrate metabolism</keyword>
<evidence type="ECO:0000256" key="1">
    <source>
        <dbReference type="ARBA" id="ARBA00008833"/>
    </source>
</evidence>
<feature type="domain" description="Alpha glucuronidase N-terminal" evidence="11">
    <location>
        <begin position="70"/>
        <end position="127"/>
    </location>
</feature>
<name>A0A0B8ZZX9_9SPHN</name>
<dbReference type="Gene3D" id="3.30.379.10">
    <property type="entry name" value="Chitobiase/beta-hexosaminidase domain 2-like"/>
    <property type="match status" value="1"/>
</dbReference>
<organism evidence="14 15">
    <name type="scientific">Novosphingobium subterraneum</name>
    <dbReference type="NCBI Taxonomy" id="48936"/>
    <lineage>
        <taxon>Bacteria</taxon>
        <taxon>Pseudomonadati</taxon>
        <taxon>Pseudomonadota</taxon>
        <taxon>Alphaproteobacteria</taxon>
        <taxon>Sphingomonadales</taxon>
        <taxon>Sphingomonadaceae</taxon>
        <taxon>Novosphingobium</taxon>
    </lineage>
</organism>
<evidence type="ECO:0000256" key="10">
    <source>
        <dbReference type="SAM" id="SignalP"/>
    </source>
</evidence>
<dbReference type="STRING" id="48936.NJ75_03506"/>
<evidence type="ECO:0000256" key="6">
    <source>
        <dbReference type="ARBA" id="ARBA00023326"/>
    </source>
</evidence>
<evidence type="ECO:0000259" key="11">
    <source>
        <dbReference type="Pfam" id="PF03648"/>
    </source>
</evidence>
<dbReference type="EMBL" id="JRVC01000020">
    <property type="protein sequence ID" value="KHS43886.1"/>
    <property type="molecule type" value="Genomic_DNA"/>
</dbReference>
<keyword evidence="10" id="KW-0732">Signal</keyword>
<comment type="catalytic activity">
    <reaction evidence="9">
        <text>Hydrolysis of (1-&gt;2)-alpha-D-(4-O-methyl)glucuronosyl links in the main chain of hardwood xylans.</text>
        <dbReference type="EC" id="3.2.1.131"/>
    </reaction>
</comment>
<evidence type="ECO:0000256" key="2">
    <source>
        <dbReference type="ARBA" id="ARBA00022651"/>
    </source>
</evidence>
<dbReference type="PATRIC" id="fig|48936.3.peg.3535"/>
<evidence type="ECO:0000313" key="15">
    <source>
        <dbReference type="Proteomes" id="UP000031338"/>
    </source>
</evidence>
<feature type="active site" description="Proton donor" evidence="8">
    <location>
        <position position="288"/>
    </location>
</feature>
<dbReference type="RefSeq" id="WP_039336763.1">
    <property type="nucleotide sequence ID" value="NZ_JRVC01000020.1"/>
</dbReference>
<evidence type="ECO:0000256" key="5">
    <source>
        <dbReference type="ARBA" id="ARBA00023295"/>
    </source>
</evidence>
<gene>
    <name evidence="14" type="ORF">NJ75_03506</name>
</gene>
<dbReference type="InterPro" id="IPR017853">
    <property type="entry name" value="GH"/>
</dbReference>
<dbReference type="PANTHER" id="PTHR39207:SF1">
    <property type="entry name" value="ALPHA-GLUCURONIDASE A"/>
    <property type="match status" value="1"/>
</dbReference>
<dbReference type="InterPro" id="IPR011099">
    <property type="entry name" value="Glyco_hydro_67_C"/>
</dbReference>
<dbReference type="InterPro" id="IPR005154">
    <property type="entry name" value="Glyco_hydro_67_aGlcAse_N"/>
</dbReference>
<feature type="active site" description="Proton acceptor" evidence="8">
    <location>
        <position position="362"/>
    </location>
</feature>
<dbReference type="PROSITE" id="PS51257">
    <property type="entry name" value="PROKAR_LIPOPROTEIN"/>
    <property type="match status" value="1"/>
</dbReference>
<feature type="chain" id="PRO_5002145459" description="Xylan alpha-1,2-glucuronidase" evidence="10">
    <location>
        <begin position="26"/>
        <end position="689"/>
    </location>
</feature>
<dbReference type="Pfam" id="PF07488">
    <property type="entry name" value="Glyco_hydro_67M"/>
    <property type="match status" value="1"/>
</dbReference>
<sequence>MTRRRAAIALVMATLACLATYPARADDGYGLWLGPAADTATGAEIEVPRRSPTIDRAAAELRRSLPHLPAAVMLATSNASHLVMLDLDTRALGHEGYLIREVKIGNRPVILVTGNSDVAVLYGAFSLLRHVRAGESTAAINIASAPAIPLRLLNHWDNLDGSVERGYAGQSLWDWWTLPDFKDPRYDDYARANASIGINGTVLNNVNAKAESLTAPYLARAAALADVFRPWGIRVYLTARFSAPIELGGLKTADPRDPAVAAWWQAKADEIYRLIPDFGGFLVKANSEGQPGPRDYGASHADGANMLAAALRPHGGTVLWRAFVYADTDPTDRAKQAYSEFRPLDGKFADNVIVQVKNGPIDFQPREPVHPLFGAMPRTRLAAEFQITKEYLGFATHLAYLGPLFEEALDTQTGQARGQTVAATLGAISGVANIGRDRDWAGSTFNQANWYAFGRLAWDPKLSSQTIAREWSRQTFGNDAQVTDTVTAMMLRSREAVVDYTGPFGLAHLFGPDHHYGPGPWIADLKRPEWNPVYYHRADSDGIGFDRTASGSNAIGQYAPTIAARLARPETTPPQFLLWFHHLPWTYPMPGGETLWSAMVRRYDHGVAEVEAMRKQWATLKSRVDAERWAKTDAYLGIQAREARWWRDASLTYWMSLNHLPLPAGSPPPAHDLAWYKQQRFPFAPGAPH</sequence>
<dbReference type="SUPFAM" id="SSF55545">
    <property type="entry name" value="beta-N-acetylhexosaminidase-like domain"/>
    <property type="match status" value="1"/>
</dbReference>
<evidence type="ECO:0000313" key="14">
    <source>
        <dbReference type="EMBL" id="KHS43886.1"/>
    </source>
</evidence>
<comment type="similarity">
    <text evidence="1 7 9">Belongs to the glycosyl hydrolase 67 family.</text>
</comment>
<keyword evidence="6 9" id="KW-0624">Polysaccharide degradation</keyword>
<evidence type="ECO:0000256" key="3">
    <source>
        <dbReference type="ARBA" id="ARBA00022801"/>
    </source>
</evidence>
<evidence type="ECO:0000259" key="12">
    <source>
        <dbReference type="Pfam" id="PF07477"/>
    </source>
</evidence>
<keyword evidence="2 7" id="KW-0858">Xylan degradation</keyword>
<dbReference type="Proteomes" id="UP000031338">
    <property type="component" value="Unassembled WGS sequence"/>
</dbReference>
<accession>A0A0B8ZZX9</accession>
<dbReference type="PIRSF" id="PIRSF029900">
    <property type="entry name" value="Alpha-glucuronds"/>
    <property type="match status" value="1"/>
</dbReference>
<comment type="subunit">
    <text evidence="9">Homodimer.</text>
</comment>
<feature type="domain" description="Glycosyl hydrolase family 67 C-terminal" evidence="12">
    <location>
        <begin position="442"/>
        <end position="665"/>
    </location>
</feature>
<comment type="caution">
    <text evidence="14">The sequence shown here is derived from an EMBL/GenBank/DDBJ whole genome shotgun (WGS) entry which is preliminary data.</text>
</comment>
<feature type="domain" description="Glycosyl hydrolase family 67 catalytic" evidence="13">
    <location>
        <begin position="132"/>
        <end position="440"/>
    </location>
</feature>
<dbReference type="EC" id="3.2.1.131" evidence="9"/>